<dbReference type="EMBL" id="MU865964">
    <property type="protein sequence ID" value="KAK4445581.1"/>
    <property type="molecule type" value="Genomic_DNA"/>
</dbReference>
<dbReference type="Proteomes" id="UP001321760">
    <property type="component" value="Unassembled WGS sequence"/>
</dbReference>
<reference evidence="2" key="1">
    <citation type="journal article" date="2023" name="Mol. Phylogenet. Evol.">
        <title>Genome-scale phylogeny and comparative genomics of the fungal order Sordariales.</title>
        <authorList>
            <person name="Hensen N."/>
            <person name="Bonometti L."/>
            <person name="Westerberg I."/>
            <person name="Brannstrom I.O."/>
            <person name="Guillou S."/>
            <person name="Cros-Aarteil S."/>
            <person name="Calhoun S."/>
            <person name="Haridas S."/>
            <person name="Kuo A."/>
            <person name="Mondo S."/>
            <person name="Pangilinan J."/>
            <person name="Riley R."/>
            <person name="LaButti K."/>
            <person name="Andreopoulos B."/>
            <person name="Lipzen A."/>
            <person name="Chen C."/>
            <person name="Yan M."/>
            <person name="Daum C."/>
            <person name="Ng V."/>
            <person name="Clum A."/>
            <person name="Steindorff A."/>
            <person name="Ohm R.A."/>
            <person name="Martin F."/>
            <person name="Silar P."/>
            <person name="Natvig D.O."/>
            <person name="Lalanne C."/>
            <person name="Gautier V."/>
            <person name="Ament-Velasquez S.L."/>
            <person name="Kruys A."/>
            <person name="Hutchinson M.I."/>
            <person name="Powell A.J."/>
            <person name="Barry K."/>
            <person name="Miller A.N."/>
            <person name="Grigoriev I.V."/>
            <person name="Debuchy R."/>
            <person name="Gladieux P."/>
            <person name="Hiltunen Thoren M."/>
            <person name="Johannesson H."/>
        </authorList>
    </citation>
    <scope>NUCLEOTIDE SEQUENCE</scope>
    <source>
        <strain evidence="2">PSN243</strain>
    </source>
</reference>
<reference evidence="2" key="2">
    <citation type="submission" date="2023-05" db="EMBL/GenBank/DDBJ databases">
        <authorList>
            <consortium name="Lawrence Berkeley National Laboratory"/>
            <person name="Steindorff A."/>
            <person name="Hensen N."/>
            <person name="Bonometti L."/>
            <person name="Westerberg I."/>
            <person name="Brannstrom I.O."/>
            <person name="Guillou S."/>
            <person name="Cros-Aarteil S."/>
            <person name="Calhoun S."/>
            <person name="Haridas S."/>
            <person name="Kuo A."/>
            <person name="Mondo S."/>
            <person name="Pangilinan J."/>
            <person name="Riley R."/>
            <person name="Labutti K."/>
            <person name="Andreopoulos B."/>
            <person name="Lipzen A."/>
            <person name="Chen C."/>
            <person name="Yanf M."/>
            <person name="Daum C."/>
            <person name="Ng V."/>
            <person name="Clum A."/>
            <person name="Ohm R."/>
            <person name="Martin F."/>
            <person name="Silar P."/>
            <person name="Natvig D."/>
            <person name="Lalanne C."/>
            <person name="Gautier V."/>
            <person name="Ament-Velasquez S.L."/>
            <person name="Kruys A."/>
            <person name="Hutchinson M.I."/>
            <person name="Powell A.J."/>
            <person name="Barry K."/>
            <person name="Miller A.N."/>
            <person name="Grigoriev I.V."/>
            <person name="Debuchy R."/>
            <person name="Gladieux P."/>
            <person name="Thoren M.H."/>
            <person name="Johannesson H."/>
        </authorList>
    </citation>
    <scope>NUCLEOTIDE SEQUENCE</scope>
    <source>
        <strain evidence="2">PSN243</strain>
    </source>
</reference>
<evidence type="ECO:0000256" key="1">
    <source>
        <dbReference type="SAM" id="SignalP"/>
    </source>
</evidence>
<accession>A0AAV9GEM9</accession>
<evidence type="ECO:0000313" key="3">
    <source>
        <dbReference type="Proteomes" id="UP001321760"/>
    </source>
</evidence>
<dbReference type="AlphaFoldDB" id="A0AAV9GEM9"/>
<comment type="caution">
    <text evidence="2">The sequence shown here is derived from an EMBL/GenBank/DDBJ whole genome shotgun (WGS) entry which is preliminary data.</text>
</comment>
<feature type="signal peptide" evidence="1">
    <location>
        <begin position="1"/>
        <end position="21"/>
    </location>
</feature>
<sequence length="359" mass="39503">MTVEPPFLQLTWPTFIYLALALGVDPYDEGLGALSRTLAGSAEDRSWTLKDSKGQSKLRASKPDSAGVVTVTFIPGDHSLFWRRAFASELVMLLEDVGGGGGGMTCVPLMAPGHFSPSDMTDIVSGGFTANVTGPDGEKRRIEASQMRECNPSANPMTLERALIWTIYAEQVYQEEDLSTHTHEILPATQAMLNFRLKLLDELDEYLEHGAKMLPPEFSAVKDDVVSALGRRQTNRYRIYSGSHKRAMMADVRFGEEPKGYINPSTKLEGKIELYGELKAAYNPLPRLRQEGGLEIDSIESPAGLLARIMVATSSQQFSACVCMREDDALDEADPASPLSKLFGEEAKKIDGDFFVHME</sequence>
<name>A0AAV9GEM9_9PEZI</name>
<gene>
    <name evidence="2" type="ORF">QBC34DRAFT_472104</name>
</gene>
<evidence type="ECO:0000313" key="2">
    <source>
        <dbReference type="EMBL" id="KAK4445581.1"/>
    </source>
</evidence>
<keyword evidence="3" id="KW-1185">Reference proteome</keyword>
<keyword evidence="1" id="KW-0732">Signal</keyword>
<organism evidence="2 3">
    <name type="scientific">Podospora aff. communis PSN243</name>
    <dbReference type="NCBI Taxonomy" id="3040156"/>
    <lineage>
        <taxon>Eukaryota</taxon>
        <taxon>Fungi</taxon>
        <taxon>Dikarya</taxon>
        <taxon>Ascomycota</taxon>
        <taxon>Pezizomycotina</taxon>
        <taxon>Sordariomycetes</taxon>
        <taxon>Sordariomycetidae</taxon>
        <taxon>Sordariales</taxon>
        <taxon>Podosporaceae</taxon>
        <taxon>Podospora</taxon>
    </lineage>
</organism>
<protein>
    <submittedName>
        <fullName evidence="2">Uncharacterized protein</fullName>
    </submittedName>
</protein>
<feature type="chain" id="PRO_5043474239" evidence="1">
    <location>
        <begin position="22"/>
        <end position="359"/>
    </location>
</feature>
<proteinExistence type="predicted"/>